<dbReference type="EMBL" id="JANPWB010000016">
    <property type="protein sequence ID" value="KAJ1081899.1"/>
    <property type="molecule type" value="Genomic_DNA"/>
</dbReference>
<dbReference type="AlphaFoldDB" id="A0AAV7KUB8"/>
<gene>
    <name evidence="1" type="ORF">NDU88_002071</name>
</gene>
<organism evidence="1 2">
    <name type="scientific">Pleurodeles waltl</name>
    <name type="common">Iberian ribbed newt</name>
    <dbReference type="NCBI Taxonomy" id="8319"/>
    <lineage>
        <taxon>Eukaryota</taxon>
        <taxon>Metazoa</taxon>
        <taxon>Chordata</taxon>
        <taxon>Craniata</taxon>
        <taxon>Vertebrata</taxon>
        <taxon>Euteleostomi</taxon>
        <taxon>Amphibia</taxon>
        <taxon>Batrachia</taxon>
        <taxon>Caudata</taxon>
        <taxon>Salamandroidea</taxon>
        <taxon>Salamandridae</taxon>
        <taxon>Pleurodelinae</taxon>
        <taxon>Pleurodeles</taxon>
    </lineage>
</organism>
<proteinExistence type="predicted"/>
<sequence length="87" mass="9696">MLVTSMIPASGFGSAIPWSLSRVGAKTRGRRCEEQKTRCVRSLLRSSHAIQQGGNLMGGRWDVGIFRDQNQITLTLRLAVAPLWFHD</sequence>
<accession>A0AAV7KUB8</accession>
<evidence type="ECO:0000313" key="1">
    <source>
        <dbReference type="EMBL" id="KAJ1081899.1"/>
    </source>
</evidence>
<comment type="caution">
    <text evidence="1">The sequence shown here is derived from an EMBL/GenBank/DDBJ whole genome shotgun (WGS) entry which is preliminary data.</text>
</comment>
<dbReference type="Proteomes" id="UP001066276">
    <property type="component" value="Chromosome 12"/>
</dbReference>
<name>A0AAV7KUB8_PLEWA</name>
<keyword evidence="2" id="KW-1185">Reference proteome</keyword>
<evidence type="ECO:0000313" key="2">
    <source>
        <dbReference type="Proteomes" id="UP001066276"/>
    </source>
</evidence>
<reference evidence="1" key="1">
    <citation type="journal article" date="2022" name="bioRxiv">
        <title>Sequencing and chromosome-scale assembly of the giantPleurodeles waltlgenome.</title>
        <authorList>
            <person name="Brown T."/>
            <person name="Elewa A."/>
            <person name="Iarovenko S."/>
            <person name="Subramanian E."/>
            <person name="Araus A.J."/>
            <person name="Petzold A."/>
            <person name="Susuki M."/>
            <person name="Suzuki K.-i.T."/>
            <person name="Hayashi T."/>
            <person name="Toyoda A."/>
            <person name="Oliveira C."/>
            <person name="Osipova E."/>
            <person name="Leigh N.D."/>
            <person name="Simon A."/>
            <person name="Yun M.H."/>
        </authorList>
    </citation>
    <scope>NUCLEOTIDE SEQUENCE</scope>
    <source>
        <strain evidence="1">20211129_DDA</strain>
        <tissue evidence="1">Liver</tissue>
    </source>
</reference>
<protein>
    <submittedName>
        <fullName evidence="1">Uncharacterized protein</fullName>
    </submittedName>
</protein>